<protein>
    <submittedName>
        <fullName evidence="2">Pyruvate carboxylase</fullName>
    </submittedName>
</protein>
<dbReference type="EMBL" id="DF238840">
    <property type="protein sequence ID" value="GAF26930.1"/>
    <property type="molecule type" value="Genomic_DNA"/>
</dbReference>
<evidence type="ECO:0000313" key="2">
    <source>
        <dbReference type="EMBL" id="GAF26930.1"/>
    </source>
</evidence>
<evidence type="ECO:0000256" key="1">
    <source>
        <dbReference type="SAM" id="Phobius"/>
    </source>
</evidence>
<keyword evidence="1" id="KW-0812">Transmembrane</keyword>
<feature type="transmembrane region" description="Helical" evidence="1">
    <location>
        <begin position="188"/>
        <end position="214"/>
    </location>
</feature>
<feature type="transmembrane region" description="Helical" evidence="1">
    <location>
        <begin position="12"/>
        <end position="32"/>
    </location>
</feature>
<sequence>MIIMWGLVTKDYYLLRRQAWWVLVLLFFSYFFGFRGGAAAVLTISSGITAYLLVLSSLSIEDKNNSLSFLRLLPMPARAIVDAKFMQLVLGGLLGEVCGLVIVAFISVTGLKTITGQEVIWGIISSLAIITIVYSPTLWLFFRFGMQAARIASFITWFAFWFGIVTLWQRFTIVTLWQKLYMGSMGPFPLSLVAAGVLLALLTVACFVFFLVLARRAFVRREMR</sequence>
<accession>A0A0S6UD75</accession>
<dbReference type="Proteomes" id="UP000063718">
    <property type="component" value="Unassembled WGS sequence"/>
</dbReference>
<name>A0A0S6UD75_NEOTH</name>
<gene>
    <name evidence="2" type="ORF">MTY_2270</name>
</gene>
<organism evidence="2">
    <name type="scientific">Moorella thermoacetica Y72</name>
    <dbReference type="NCBI Taxonomy" id="1325331"/>
    <lineage>
        <taxon>Bacteria</taxon>
        <taxon>Bacillati</taxon>
        <taxon>Bacillota</taxon>
        <taxon>Clostridia</taxon>
        <taxon>Neomoorellales</taxon>
        <taxon>Neomoorellaceae</taxon>
        <taxon>Neomoorella</taxon>
    </lineage>
</organism>
<feature type="transmembrane region" description="Helical" evidence="1">
    <location>
        <begin position="119"/>
        <end position="142"/>
    </location>
</feature>
<dbReference type="Pfam" id="PF13346">
    <property type="entry name" value="ABC2_membrane_5"/>
    <property type="match status" value="1"/>
</dbReference>
<dbReference type="AlphaFoldDB" id="A0A0S6UD75"/>
<feature type="transmembrane region" description="Helical" evidence="1">
    <location>
        <begin position="149"/>
        <end position="168"/>
    </location>
</feature>
<keyword evidence="1" id="KW-1133">Transmembrane helix</keyword>
<reference evidence="2" key="1">
    <citation type="journal article" date="2014" name="Gene">
        <title>Genome-guided analysis of transformation efficiency and carbon dioxide assimilation by Moorella thermoacetica Y72.</title>
        <authorList>
            <person name="Tsukahara K."/>
            <person name="Kita A."/>
            <person name="Nakashimada Y."/>
            <person name="Hoshino T."/>
            <person name="Murakami K."/>
        </authorList>
    </citation>
    <scope>NUCLEOTIDE SEQUENCE [LARGE SCALE GENOMIC DNA]</scope>
    <source>
        <strain evidence="2">Y72</strain>
    </source>
</reference>
<dbReference type="InterPro" id="IPR025699">
    <property type="entry name" value="ABC2_memb-like"/>
</dbReference>
<proteinExistence type="predicted"/>
<feature type="transmembrane region" description="Helical" evidence="1">
    <location>
        <begin position="38"/>
        <end position="60"/>
    </location>
</feature>
<keyword evidence="1" id="KW-0472">Membrane</keyword>
<keyword evidence="2" id="KW-0670">Pyruvate</keyword>
<feature type="transmembrane region" description="Helical" evidence="1">
    <location>
        <begin position="81"/>
        <end position="107"/>
    </location>
</feature>